<gene>
    <name evidence="2" type="ORF">A11A3_00485</name>
</gene>
<keyword evidence="3" id="KW-1185">Reference proteome</keyword>
<dbReference type="Proteomes" id="UP000010164">
    <property type="component" value="Unassembled WGS sequence"/>
</dbReference>
<protein>
    <submittedName>
        <fullName evidence="2">Uncharacterized protein</fullName>
    </submittedName>
</protein>
<reference evidence="2 3" key="1">
    <citation type="journal article" date="2012" name="J. Bacteriol.">
        <title>Genome Sequence of the Alkane-Degrading Bacterium Alcanivorax hongdengensis Type Strain A-11-3.</title>
        <authorList>
            <person name="Lai Q."/>
            <person name="Shao Z."/>
        </authorList>
    </citation>
    <scope>NUCLEOTIDE SEQUENCE [LARGE SCALE GENOMIC DNA]</scope>
    <source>
        <strain evidence="2 3">A-11-3</strain>
    </source>
</reference>
<dbReference type="OrthoDB" id="6077514at2"/>
<feature type="region of interest" description="Disordered" evidence="1">
    <location>
        <begin position="135"/>
        <end position="183"/>
    </location>
</feature>
<dbReference type="EMBL" id="AMRJ01000001">
    <property type="protein sequence ID" value="EKF75925.1"/>
    <property type="molecule type" value="Genomic_DNA"/>
</dbReference>
<accession>L0WJD0</accession>
<organism evidence="2 3">
    <name type="scientific">Alcanivorax hongdengensis A-11-3</name>
    <dbReference type="NCBI Taxonomy" id="1177179"/>
    <lineage>
        <taxon>Bacteria</taxon>
        <taxon>Pseudomonadati</taxon>
        <taxon>Pseudomonadota</taxon>
        <taxon>Gammaproteobacteria</taxon>
        <taxon>Oceanospirillales</taxon>
        <taxon>Alcanivoracaceae</taxon>
        <taxon>Alcanivorax</taxon>
    </lineage>
</organism>
<sequence>MLWPVISPAQTGPDDQARQLAQVLGPRPQINDYDNQDRFVTDLLAWEQHRSALKKKLARGESIAPPAPAKPHDWHHVTGPEDLDTALQNAKGYQQPHYKAKLRYNRTTHISFPLPRLPRQQLSRETVPGVMAPLQDQNAARAPIPEELLEETEQLQREQPRRPDMPPSDNLVQTHQLTQVEAR</sequence>
<dbReference type="AlphaFoldDB" id="L0WJD0"/>
<feature type="compositionally biased region" description="Polar residues" evidence="1">
    <location>
        <begin position="170"/>
        <end position="183"/>
    </location>
</feature>
<dbReference type="PATRIC" id="fig|1177179.3.peg.96"/>
<evidence type="ECO:0000256" key="1">
    <source>
        <dbReference type="SAM" id="MobiDB-lite"/>
    </source>
</evidence>
<evidence type="ECO:0000313" key="3">
    <source>
        <dbReference type="Proteomes" id="UP000010164"/>
    </source>
</evidence>
<dbReference type="STRING" id="1177179.A11A3_00485"/>
<evidence type="ECO:0000313" key="2">
    <source>
        <dbReference type="EMBL" id="EKF75925.1"/>
    </source>
</evidence>
<feature type="compositionally biased region" description="Basic and acidic residues" evidence="1">
    <location>
        <begin position="154"/>
        <end position="164"/>
    </location>
</feature>
<proteinExistence type="predicted"/>
<name>L0WJD0_9GAMM</name>
<dbReference type="RefSeq" id="WP_008927288.1">
    <property type="nucleotide sequence ID" value="NZ_AMRJ01000001.1"/>
</dbReference>
<comment type="caution">
    <text evidence="2">The sequence shown here is derived from an EMBL/GenBank/DDBJ whole genome shotgun (WGS) entry which is preliminary data.</text>
</comment>